<comment type="cofactor">
    <cofactor evidence="5">
        <name>FAD</name>
        <dbReference type="ChEBI" id="CHEBI:57692"/>
    </cofactor>
    <text evidence="5">Binds 1 FAD per subunit.</text>
</comment>
<dbReference type="GO" id="GO:0004324">
    <property type="term" value="F:ferredoxin-NADP+ reductase activity"/>
    <property type="evidence" value="ECO:0007669"/>
    <property type="project" value="UniProtKB-UniRule"/>
</dbReference>
<protein>
    <recommendedName>
        <fullName evidence="5">Ferredoxin--NADP reductase</fullName>
        <shortName evidence="5">FNR</shortName>
        <shortName evidence="5">Fd-NADP(+) reductase</shortName>
        <ecNumber evidence="5">1.18.1.2</ecNumber>
    </recommendedName>
</protein>
<feature type="binding site" evidence="5">
    <location>
        <position position="42"/>
    </location>
    <ligand>
        <name>FAD</name>
        <dbReference type="ChEBI" id="CHEBI:57692"/>
    </ligand>
</feature>
<feature type="binding site" evidence="5">
    <location>
        <position position="322"/>
    </location>
    <ligand>
        <name>FAD</name>
        <dbReference type="ChEBI" id="CHEBI:57692"/>
    </ligand>
</feature>
<feature type="binding site" evidence="5">
    <location>
        <position position="363"/>
    </location>
    <ligand>
        <name>FAD</name>
        <dbReference type="ChEBI" id="CHEBI:57692"/>
    </ligand>
</feature>
<dbReference type="InterPro" id="IPR050097">
    <property type="entry name" value="Ferredoxin-NADP_redctase_2"/>
</dbReference>
<dbReference type="EMBL" id="LAQU01000019">
    <property type="protein sequence ID" value="KKB62543.1"/>
    <property type="molecule type" value="Genomic_DNA"/>
</dbReference>
<dbReference type="PATRIC" id="fig|28092.6.peg.4030"/>
<evidence type="ECO:0000256" key="2">
    <source>
        <dbReference type="ARBA" id="ARBA00022827"/>
    </source>
</evidence>
<dbReference type="Gene3D" id="3.50.50.60">
    <property type="entry name" value="FAD/NAD(P)-binding domain"/>
    <property type="match status" value="2"/>
</dbReference>
<proteinExistence type="inferred from homology"/>
<evidence type="ECO:0000313" key="8">
    <source>
        <dbReference type="Proteomes" id="UP000033618"/>
    </source>
</evidence>
<dbReference type="EC" id="1.18.1.2" evidence="5"/>
<comment type="subunit">
    <text evidence="5">Homodimer.</text>
</comment>
<dbReference type="InterPro" id="IPR023753">
    <property type="entry name" value="FAD/NAD-binding_dom"/>
</dbReference>
<evidence type="ECO:0000259" key="6">
    <source>
        <dbReference type="Pfam" id="PF07992"/>
    </source>
</evidence>
<dbReference type="Pfam" id="PF07992">
    <property type="entry name" value="Pyr_redox_2"/>
    <property type="match status" value="1"/>
</dbReference>
<dbReference type="PROSITE" id="PS51257">
    <property type="entry name" value="PROKAR_LIPOPROTEIN"/>
    <property type="match status" value="1"/>
</dbReference>
<evidence type="ECO:0000256" key="4">
    <source>
        <dbReference type="ARBA" id="ARBA00023002"/>
    </source>
</evidence>
<reference evidence="7 8" key="1">
    <citation type="submission" date="2015-03" db="EMBL/GenBank/DDBJ databases">
        <title>Draft Genome Sequence of Burkholderia andropogonis type strain ICMP2807, isolated from Sorghum bicolor.</title>
        <authorList>
            <person name="Lopes-Santos L."/>
            <person name="Castro D.B."/>
            <person name="Ottoboni L.M."/>
            <person name="Park D."/>
            <person name="Weirc B.S."/>
            <person name="Destefano S.A."/>
        </authorList>
    </citation>
    <scope>NUCLEOTIDE SEQUENCE [LARGE SCALE GENOMIC DNA]</scope>
    <source>
        <strain evidence="7 8">ICMP2807</strain>
    </source>
</reference>
<keyword evidence="1 5" id="KW-0285">Flavoprotein</keyword>
<dbReference type="GO" id="GO:0050661">
    <property type="term" value="F:NADP binding"/>
    <property type="evidence" value="ECO:0007669"/>
    <property type="project" value="UniProtKB-UniRule"/>
</dbReference>
<gene>
    <name evidence="7" type="ORF">WM40_17110</name>
</gene>
<evidence type="ECO:0000256" key="1">
    <source>
        <dbReference type="ARBA" id="ARBA00022630"/>
    </source>
</evidence>
<dbReference type="GO" id="GO:0050660">
    <property type="term" value="F:flavin adenine dinucleotide binding"/>
    <property type="evidence" value="ECO:0007669"/>
    <property type="project" value="UniProtKB-UniRule"/>
</dbReference>
<feature type="domain" description="FAD/NAD(P)-binding" evidence="6">
    <location>
        <begin position="6"/>
        <end position="329"/>
    </location>
</feature>
<dbReference type="SUPFAM" id="SSF51905">
    <property type="entry name" value="FAD/NAD(P)-binding domain"/>
    <property type="match status" value="1"/>
</dbReference>
<dbReference type="STRING" id="28092.WM40_17110"/>
<dbReference type="PANTHER" id="PTHR48105">
    <property type="entry name" value="THIOREDOXIN REDUCTASE 1-RELATED-RELATED"/>
    <property type="match status" value="1"/>
</dbReference>
<feature type="binding site" evidence="5">
    <location>
        <position position="142"/>
    </location>
    <ligand>
        <name>FAD</name>
        <dbReference type="ChEBI" id="CHEBI:57692"/>
    </ligand>
</feature>
<feature type="binding site" evidence="5">
    <location>
        <position position="87"/>
    </location>
    <ligand>
        <name>FAD</name>
        <dbReference type="ChEBI" id="CHEBI:57692"/>
    </ligand>
</feature>
<dbReference type="PRINTS" id="PR00368">
    <property type="entry name" value="FADPNR"/>
</dbReference>
<dbReference type="InterPro" id="IPR036188">
    <property type="entry name" value="FAD/NAD-bd_sf"/>
</dbReference>
<keyword evidence="4 5" id="KW-0560">Oxidoreductase</keyword>
<evidence type="ECO:0000313" key="7">
    <source>
        <dbReference type="EMBL" id="KKB62543.1"/>
    </source>
</evidence>
<keyword evidence="3 5" id="KW-0521">NADP</keyword>
<dbReference type="AlphaFoldDB" id="A0A0F5JXJ7"/>
<name>A0A0F5JXJ7_9BURK</name>
<comment type="caution">
    <text evidence="5">Lacks conserved residue(s) required for the propagation of feature annotation.</text>
</comment>
<evidence type="ECO:0000256" key="5">
    <source>
        <dbReference type="HAMAP-Rule" id="MF_01685"/>
    </source>
</evidence>
<evidence type="ECO:0000256" key="3">
    <source>
        <dbReference type="ARBA" id="ARBA00022857"/>
    </source>
</evidence>
<dbReference type="Proteomes" id="UP000033618">
    <property type="component" value="Unassembled WGS sequence"/>
</dbReference>
<sequence>MPRCVDILIIGAGPVGLFAAFQAGVLGLSCEIVEALDEPGGQCTELYPDKPIFDIPALPICTARELVSRLLEQARPFGAAIHLGQQARTLQAVPATPPVATSTAADPALTEIAGTHHIVVQTDRGLTFHAAAVLLCAGNGAFVPQRISGPAAQTAEALEGHAVHYAVRDIARFRGQRVVIAGGGDSALDWALALRDVASTLTLVHRRDTFRAADASVAALRAAVARGDIALRIGTIGNLHTAPAEPSETGNTSDTAQILSAITLKERDGDHTIASDQLLVLYGLVAALGPIADWGLDIAGGRTTVDPLHFQTSIPRVYAAGDIAGYGNKQKLILSGFHEAALALRHAYRHARPEKTRTHIHSSYDARLAAIIQQKDAPATGMSTR</sequence>
<keyword evidence="8" id="KW-1185">Reference proteome</keyword>
<feature type="binding site" evidence="5">
    <location>
        <position position="47"/>
    </location>
    <ligand>
        <name>FAD</name>
        <dbReference type="ChEBI" id="CHEBI:57692"/>
    </ligand>
</feature>
<dbReference type="InterPro" id="IPR022890">
    <property type="entry name" value="Fd--NADP_Rdtase_type_2"/>
</dbReference>
<comment type="catalytic activity">
    <reaction evidence="5">
        <text>2 reduced [2Fe-2S]-[ferredoxin] + NADP(+) + H(+) = 2 oxidized [2Fe-2S]-[ferredoxin] + NADPH</text>
        <dbReference type="Rhea" id="RHEA:20125"/>
        <dbReference type="Rhea" id="RHEA-COMP:10000"/>
        <dbReference type="Rhea" id="RHEA-COMP:10001"/>
        <dbReference type="ChEBI" id="CHEBI:15378"/>
        <dbReference type="ChEBI" id="CHEBI:33737"/>
        <dbReference type="ChEBI" id="CHEBI:33738"/>
        <dbReference type="ChEBI" id="CHEBI:57783"/>
        <dbReference type="ChEBI" id="CHEBI:58349"/>
        <dbReference type="EC" id="1.18.1.2"/>
    </reaction>
</comment>
<dbReference type="PRINTS" id="PR00469">
    <property type="entry name" value="PNDRDTASEII"/>
</dbReference>
<organism evidence="7 8">
    <name type="scientific">Robbsia andropogonis</name>
    <dbReference type="NCBI Taxonomy" id="28092"/>
    <lineage>
        <taxon>Bacteria</taxon>
        <taxon>Pseudomonadati</taxon>
        <taxon>Pseudomonadota</taxon>
        <taxon>Betaproteobacteria</taxon>
        <taxon>Burkholderiales</taxon>
        <taxon>Burkholderiaceae</taxon>
        <taxon>Robbsia</taxon>
    </lineage>
</organism>
<comment type="caution">
    <text evidence="7">The sequence shown here is derived from an EMBL/GenBank/DDBJ whole genome shotgun (WGS) entry which is preliminary data.</text>
</comment>
<accession>A0A0F5JXJ7</accession>
<comment type="similarity">
    <text evidence="5">Belongs to the ferredoxin--NADP reductase type 2 family.</text>
</comment>
<keyword evidence="2 5" id="KW-0274">FAD</keyword>
<dbReference type="HAMAP" id="MF_01685">
    <property type="entry name" value="FENR2"/>
    <property type="match status" value="1"/>
</dbReference>
<feature type="binding site" evidence="5">
    <location>
        <position position="34"/>
    </location>
    <ligand>
        <name>FAD</name>
        <dbReference type="ChEBI" id="CHEBI:57692"/>
    </ligand>
</feature>